<dbReference type="EMBL" id="ACKQ02000004">
    <property type="protein sequence ID" value="EFK36656.1"/>
    <property type="molecule type" value="Genomic_DNA"/>
</dbReference>
<organism evidence="1 2">
    <name type="scientific">Chryseobacterium gleum ATCC 35910</name>
    <dbReference type="NCBI Taxonomy" id="525257"/>
    <lineage>
        <taxon>Bacteria</taxon>
        <taxon>Pseudomonadati</taxon>
        <taxon>Bacteroidota</taxon>
        <taxon>Flavobacteriia</taxon>
        <taxon>Flavobacteriales</taxon>
        <taxon>Weeksellaceae</taxon>
        <taxon>Chryseobacterium group</taxon>
        <taxon>Chryseobacterium</taxon>
    </lineage>
</organism>
<proteinExistence type="predicted"/>
<name>A0ABN0AU47_CHRGE</name>
<comment type="caution">
    <text evidence="1">The sequence shown here is derived from an EMBL/GenBank/DDBJ whole genome shotgun (WGS) entry which is preliminary data.</text>
</comment>
<gene>
    <name evidence="1" type="ORF">HMPREF0204_11213</name>
</gene>
<dbReference type="Proteomes" id="UP000002969">
    <property type="component" value="Unassembled WGS sequence"/>
</dbReference>
<keyword evidence="2" id="KW-1185">Reference proteome</keyword>
<protein>
    <submittedName>
        <fullName evidence="1">Uncharacterized protein</fullName>
    </submittedName>
</protein>
<evidence type="ECO:0000313" key="2">
    <source>
        <dbReference type="Proteomes" id="UP000002969"/>
    </source>
</evidence>
<evidence type="ECO:0000313" key="1">
    <source>
        <dbReference type="EMBL" id="EFK36656.1"/>
    </source>
</evidence>
<accession>A0ABN0AU47</accession>
<sequence>MNLKRLLMIKKVIKTSLIFLSVLVFSQNKSEQKLISKINKELSDPDIIKIESAGEEWSHDNLIVYLKNKVPILIIREKNTITNAEHTDFTNSTVKENIVAKFYFQDWKQNKFVRVGKIESEYQQYGHKEEEKNRQYHSKKEMNKEFVFDYEVDRVNSLIQQY</sequence>
<reference evidence="1" key="1">
    <citation type="submission" date="2010-06" db="EMBL/GenBank/DDBJ databases">
        <authorList>
            <person name="Muzny D."/>
            <person name="Qin X."/>
            <person name="Buhay C."/>
            <person name="Dugan-Rocha S."/>
            <person name="Ding Y."/>
            <person name="Chen G."/>
            <person name="Hawes A."/>
            <person name="Holder M."/>
            <person name="Jhangiani S."/>
            <person name="Johnson A."/>
            <person name="Khan Z."/>
            <person name="Li Z."/>
            <person name="Liu W."/>
            <person name="Liu X."/>
            <person name="Perez L."/>
            <person name="Shen H."/>
            <person name="Wang Q."/>
            <person name="Watt J."/>
            <person name="Xi L."/>
            <person name="Xin Y."/>
            <person name="Zhou J."/>
            <person name="Deng J."/>
            <person name="Jiang H."/>
            <person name="Liu Y."/>
            <person name="Qu J."/>
            <person name="Song X.-Z."/>
            <person name="Zhang L."/>
            <person name="Villasana D."/>
            <person name="Johnson A."/>
            <person name="Liu J."/>
            <person name="Liyanage D."/>
            <person name="Lorensuhewa L."/>
            <person name="Robinson T."/>
            <person name="Song A."/>
            <person name="Song B.-B."/>
            <person name="Dinh H."/>
            <person name="Thornton R."/>
            <person name="Coyle M."/>
            <person name="Francisco L."/>
            <person name="Jackson L."/>
            <person name="Javaid M."/>
            <person name="Korchina V."/>
            <person name="Kovar C."/>
            <person name="Mata R."/>
            <person name="Mathew T."/>
            <person name="Ngo R."/>
            <person name="Nguyen L."/>
            <person name="Nguyen N."/>
            <person name="Okwuonu G."/>
            <person name="Ongeri F."/>
            <person name="Pham C."/>
            <person name="Simmons D."/>
            <person name="Wilczek-Boney K."/>
            <person name="Hale W."/>
            <person name="Jakkamsetti A."/>
            <person name="Pham P."/>
            <person name="Ruth R."/>
            <person name="San Lucas F."/>
            <person name="Warren J."/>
            <person name="Zhang J."/>
            <person name="Zhao Z."/>
            <person name="Zhou C."/>
            <person name="Zhu D."/>
            <person name="Lee S."/>
            <person name="Bess C."/>
            <person name="Blankenburg K."/>
            <person name="Forbes L."/>
            <person name="Fu Q."/>
            <person name="Gubbala S."/>
            <person name="Hirani K."/>
            <person name="Jayaseelan J.C."/>
            <person name="Lara F."/>
            <person name="Munidasa M."/>
            <person name="Palculict T."/>
            <person name="Patil S."/>
            <person name="Pu L.-L."/>
            <person name="Saada N."/>
            <person name="Tang L."/>
            <person name="Weissenberger G."/>
            <person name="Zhu Y."/>
            <person name="Hemphill L."/>
            <person name="Shang Y."/>
            <person name="Youmans B."/>
            <person name="Ayvaz T."/>
            <person name="Ross M."/>
            <person name="Santibanez J."/>
            <person name="Aqrawi P."/>
            <person name="Gross S."/>
            <person name="Joshi V."/>
            <person name="Fowler G."/>
            <person name="Nazareth L."/>
            <person name="Reid J."/>
            <person name="Worley K."/>
            <person name="Petrosino J."/>
            <person name="Highlander S."/>
            <person name="Gibbs R."/>
        </authorList>
    </citation>
    <scope>NUCLEOTIDE SEQUENCE [LARGE SCALE GENOMIC DNA]</scope>
    <source>
        <strain evidence="1">ATCC 35910</strain>
    </source>
</reference>